<keyword evidence="2" id="KW-1185">Reference proteome</keyword>
<gene>
    <name evidence="1" type="ORF">B7H23_01290</name>
</gene>
<protein>
    <submittedName>
        <fullName evidence="1">Uncharacterized protein</fullName>
    </submittedName>
</protein>
<evidence type="ECO:0000313" key="2">
    <source>
        <dbReference type="Proteomes" id="UP000215405"/>
    </source>
</evidence>
<dbReference type="Proteomes" id="UP000215405">
    <property type="component" value="Unassembled WGS sequence"/>
</dbReference>
<reference evidence="2" key="1">
    <citation type="journal article" date="2017" name="Int. J. Syst. Evol. Microbiol.">
        <title>Notoacmeibacter marinus gen. nov., sp. nov., isolated from the gut of a limpet and proposal of Notoacmeibacteraceae fam. nov. in the order Rhizobiales of the class Alphaproteobacteria.</title>
        <authorList>
            <person name="Huang Z."/>
            <person name="Guo F."/>
            <person name="Lai Q."/>
        </authorList>
    </citation>
    <scope>NUCLEOTIDE SEQUENCE [LARGE SCALE GENOMIC DNA]</scope>
    <source>
        <strain evidence="2">XMTR2A4</strain>
    </source>
</reference>
<dbReference type="EMBL" id="NBYO01000001">
    <property type="protein sequence ID" value="OXT01634.1"/>
    <property type="molecule type" value="Genomic_DNA"/>
</dbReference>
<sequence>MQQPAGRPSNRRSFTLFTKNRALKILQDYSLRTGRKWQTISKEIGRTLDLDEGLLVRQDLEHWAGGRSVISDIKFGFVYDFLTHPETLAREDFAGARALSGIGQTERIGSAFMDFYDPPDRSLRSEGTGEWKQGKGRPPSILSTLLAGCYTGTHNALDYCLSIDRVSGHHFLICHLFHWPQNGFGTTEDWNVERASGFCTTGNIVRLHLKRVTDGNVSEHFILRKGVSGAGDPKQMKLINDSVISLSAVKPDDKDETGRDRIYLYPEHHTVDFVRAEDRELDEFIDSFRWNIVI</sequence>
<evidence type="ECO:0000313" key="1">
    <source>
        <dbReference type="EMBL" id="OXT01634.1"/>
    </source>
</evidence>
<name>A0A231V0K0_9HYPH</name>
<dbReference type="AlphaFoldDB" id="A0A231V0K0"/>
<accession>A0A231V0K0</accession>
<proteinExistence type="predicted"/>
<comment type="caution">
    <text evidence="1">The sequence shown here is derived from an EMBL/GenBank/DDBJ whole genome shotgun (WGS) entry which is preliminary data.</text>
</comment>
<organism evidence="1 2">
    <name type="scientific">Notoacmeibacter marinus</name>
    <dbReference type="NCBI Taxonomy" id="1876515"/>
    <lineage>
        <taxon>Bacteria</taxon>
        <taxon>Pseudomonadati</taxon>
        <taxon>Pseudomonadota</taxon>
        <taxon>Alphaproteobacteria</taxon>
        <taxon>Hyphomicrobiales</taxon>
        <taxon>Notoacmeibacteraceae</taxon>
        <taxon>Notoacmeibacter</taxon>
    </lineage>
</organism>